<evidence type="ECO:0000256" key="6">
    <source>
        <dbReference type="ARBA" id="ARBA00023284"/>
    </source>
</evidence>
<accession>A0A2N7PIW0</accession>
<sequence length="567" mass="62920">MQVVVIGANACGAKAACRVKRLNPKVEVILIDKDDLISYGACGIPYFVSGDVPYENALRETSYHVVRDEKFFRNAKGLTVLTKTLAEEIDRKRKTVRVRYLDSGKIEEIPYDKLVIATGSKPRILNLPGIDLEGVYTISNLHKAIEIKERIARGQVEKPLVIGAGLIGLEMTEAFADLWGLPVTLLEYFPQVLPKNLDPFTARIVENHLKEKGINLVLNARIKEIVGKEGRVIGVKTEREFYPADLVLMAVGVEPNTELAKKAGLLVSPLTGGIMVNERLQTSDPDIYAGGDCIEVTHLITGKKVVMPMGSLANRQGRVIGTNIAGGVATFKGTVGAFIMKCFDLSVGGAGLTLSQAKAEGFFASYALNNQTERSHFYPGAEYAYYALIFDKKTTRILGFQAIGPFTDGTLARIHAISSILPHKPLVEDLINLELAYAPPFNSALDPIHDTAHVADNILRGLFEPMEWEEVLRRLKEGDPNSYIIDLRHPKEAEYLVKNFSNVKPILYQEFRYHLDKIPKDKDIILICNSSRRAYEVARLLKAEGFERVYVPLGGISFPRKWGELVK</sequence>
<dbReference type="PANTHER" id="PTHR43429">
    <property type="entry name" value="PYRIDINE NUCLEOTIDE-DISULFIDE OXIDOREDUCTASE DOMAIN-CONTAINING"/>
    <property type="match status" value="1"/>
</dbReference>
<dbReference type="Gene3D" id="3.50.50.60">
    <property type="entry name" value="FAD/NAD(P)-binding domain"/>
    <property type="match status" value="2"/>
</dbReference>
<evidence type="ECO:0000256" key="5">
    <source>
        <dbReference type="ARBA" id="ARBA00023002"/>
    </source>
</evidence>
<dbReference type="GO" id="GO:0016491">
    <property type="term" value="F:oxidoreductase activity"/>
    <property type="evidence" value="ECO:0007669"/>
    <property type="project" value="UniProtKB-KW"/>
</dbReference>
<keyword evidence="5" id="KW-0560">Oxidoreductase</keyword>
<dbReference type="CDD" id="cd00158">
    <property type="entry name" value="RHOD"/>
    <property type="match status" value="1"/>
</dbReference>
<dbReference type="InterPro" id="IPR016156">
    <property type="entry name" value="FAD/NAD-linked_Rdtase_dimer_sf"/>
</dbReference>
<dbReference type="InterPro" id="IPR036873">
    <property type="entry name" value="Rhodanese-like_dom_sf"/>
</dbReference>
<dbReference type="InterPro" id="IPR036188">
    <property type="entry name" value="FAD/NAD-bd_sf"/>
</dbReference>
<gene>
    <name evidence="8" type="ORF">C0197_04935</name>
</gene>
<dbReference type="InterPro" id="IPR004099">
    <property type="entry name" value="Pyr_nucl-diS_OxRdtase_dimer"/>
</dbReference>
<dbReference type="Pfam" id="PF07992">
    <property type="entry name" value="Pyr_redox_2"/>
    <property type="match status" value="1"/>
</dbReference>
<feature type="domain" description="Rhodanese" evidence="7">
    <location>
        <begin position="478"/>
        <end position="567"/>
    </location>
</feature>
<dbReference type="PRINTS" id="PR00368">
    <property type="entry name" value="FADPNR"/>
</dbReference>
<evidence type="ECO:0000313" key="9">
    <source>
        <dbReference type="Proteomes" id="UP000235731"/>
    </source>
</evidence>
<dbReference type="SUPFAM" id="SSF52821">
    <property type="entry name" value="Rhodanese/Cell cycle control phosphatase"/>
    <property type="match status" value="1"/>
</dbReference>
<dbReference type="PROSITE" id="PS50206">
    <property type="entry name" value="RHODANESE_3"/>
    <property type="match status" value="1"/>
</dbReference>
<proteinExistence type="inferred from homology"/>
<name>A0A2N7PIW0_9BACT</name>
<organism evidence="8 9">
    <name type="scientific">Caldimicrobium thiodismutans</name>
    <dbReference type="NCBI Taxonomy" id="1653476"/>
    <lineage>
        <taxon>Bacteria</taxon>
        <taxon>Pseudomonadati</taxon>
        <taxon>Thermodesulfobacteriota</taxon>
        <taxon>Thermodesulfobacteria</taxon>
        <taxon>Thermodesulfobacteriales</taxon>
        <taxon>Thermodesulfobacteriaceae</taxon>
        <taxon>Caldimicrobium</taxon>
    </lineage>
</organism>
<keyword evidence="4" id="KW-0274">FAD</keyword>
<dbReference type="EMBL" id="PNIE01000067">
    <property type="protein sequence ID" value="PMP62185.1"/>
    <property type="molecule type" value="Genomic_DNA"/>
</dbReference>
<evidence type="ECO:0000256" key="4">
    <source>
        <dbReference type="ARBA" id="ARBA00022827"/>
    </source>
</evidence>
<evidence type="ECO:0000256" key="2">
    <source>
        <dbReference type="ARBA" id="ARBA00009130"/>
    </source>
</evidence>
<evidence type="ECO:0000256" key="3">
    <source>
        <dbReference type="ARBA" id="ARBA00022630"/>
    </source>
</evidence>
<dbReference type="PRINTS" id="PR00411">
    <property type="entry name" value="PNDRDTASEI"/>
</dbReference>
<evidence type="ECO:0000313" key="8">
    <source>
        <dbReference type="EMBL" id="PMP62185.1"/>
    </source>
</evidence>
<dbReference type="SMART" id="SM00450">
    <property type="entry name" value="RHOD"/>
    <property type="match status" value="1"/>
</dbReference>
<dbReference type="Gene3D" id="3.40.250.10">
    <property type="entry name" value="Rhodanese-like domain"/>
    <property type="match status" value="1"/>
</dbReference>
<comment type="caution">
    <text evidence="8">The sequence shown here is derived from an EMBL/GenBank/DDBJ whole genome shotgun (WGS) entry which is preliminary data.</text>
</comment>
<protein>
    <submittedName>
        <fullName evidence="8">Pyridine nucleotide-disulfide oxidoreductase</fullName>
    </submittedName>
</protein>
<dbReference type="Pfam" id="PF02852">
    <property type="entry name" value="Pyr_redox_dim"/>
    <property type="match status" value="1"/>
</dbReference>
<dbReference type="InterPro" id="IPR050260">
    <property type="entry name" value="FAD-bd_OxRdtase"/>
</dbReference>
<dbReference type="AlphaFoldDB" id="A0A2N7PIW0"/>
<keyword evidence="6" id="KW-0676">Redox-active center</keyword>
<dbReference type="SUPFAM" id="SSF55424">
    <property type="entry name" value="FAD/NAD-linked reductases, dimerisation (C-terminal) domain"/>
    <property type="match status" value="1"/>
</dbReference>
<comment type="similarity">
    <text evidence="2">Belongs to the class-III pyridine nucleotide-disulfide oxidoreductase family.</text>
</comment>
<dbReference type="Proteomes" id="UP000235731">
    <property type="component" value="Unassembled WGS sequence"/>
</dbReference>
<reference evidence="8 9" key="1">
    <citation type="submission" date="2018-01" db="EMBL/GenBank/DDBJ databases">
        <title>Metagenomic assembled genomes from two thermal pools in the Uzon Caldera, Kamchatka, Russia.</title>
        <authorList>
            <person name="Wilkins L."/>
            <person name="Ettinger C."/>
        </authorList>
    </citation>
    <scope>NUCLEOTIDE SEQUENCE [LARGE SCALE GENOMIC DNA]</scope>
    <source>
        <strain evidence="8">ZAV-15</strain>
    </source>
</reference>
<evidence type="ECO:0000259" key="7">
    <source>
        <dbReference type="PROSITE" id="PS50206"/>
    </source>
</evidence>
<dbReference type="InterPro" id="IPR023753">
    <property type="entry name" value="FAD/NAD-binding_dom"/>
</dbReference>
<comment type="cofactor">
    <cofactor evidence="1">
        <name>FAD</name>
        <dbReference type="ChEBI" id="CHEBI:57692"/>
    </cofactor>
</comment>
<dbReference type="InterPro" id="IPR001763">
    <property type="entry name" value="Rhodanese-like_dom"/>
</dbReference>
<dbReference type="Pfam" id="PF00581">
    <property type="entry name" value="Rhodanese"/>
    <property type="match status" value="1"/>
</dbReference>
<dbReference type="PANTHER" id="PTHR43429:SF1">
    <property type="entry name" value="NAD(P)H SULFUR OXIDOREDUCTASE (COA-DEPENDENT)"/>
    <property type="match status" value="1"/>
</dbReference>
<keyword evidence="3" id="KW-0285">Flavoprotein</keyword>
<evidence type="ECO:0000256" key="1">
    <source>
        <dbReference type="ARBA" id="ARBA00001974"/>
    </source>
</evidence>
<dbReference type="SUPFAM" id="SSF51905">
    <property type="entry name" value="FAD/NAD(P)-binding domain"/>
    <property type="match status" value="1"/>
</dbReference>